<dbReference type="AlphaFoldDB" id="A0A7W4IAL0"/>
<dbReference type="EMBL" id="JABEQJ010000003">
    <property type="protein sequence ID" value="MBB2159354.1"/>
    <property type="molecule type" value="Genomic_DNA"/>
</dbReference>
<evidence type="ECO:0000313" key="1">
    <source>
        <dbReference type="EMBL" id="MBB2159354.1"/>
    </source>
</evidence>
<protein>
    <submittedName>
        <fullName evidence="1">Uncharacterized protein</fullName>
    </submittedName>
</protein>
<comment type="caution">
    <text evidence="1">The sequence shown here is derived from an EMBL/GenBank/DDBJ whole genome shotgun (WGS) entry which is preliminary data.</text>
</comment>
<accession>A0A7W4IAL0</accession>
<name>A0A7W4IAL0_9PROT</name>
<organism evidence="1 2">
    <name type="scientific">Gluconacetobacter sacchari</name>
    <dbReference type="NCBI Taxonomy" id="92759"/>
    <lineage>
        <taxon>Bacteria</taxon>
        <taxon>Pseudomonadati</taxon>
        <taxon>Pseudomonadota</taxon>
        <taxon>Alphaproteobacteria</taxon>
        <taxon>Acetobacterales</taxon>
        <taxon>Acetobacteraceae</taxon>
        <taxon>Gluconacetobacter</taxon>
    </lineage>
</organism>
<dbReference type="Proteomes" id="UP000589085">
    <property type="component" value="Unassembled WGS sequence"/>
</dbReference>
<sequence length="486" mass="52662">MMRQINLTGGSYDARAVAVAAQRVLNLYAEPVPPDDGEPVSYAYYPTPGLIRRALLSGTIRCLYQTTQGDLIAACQSGVYLVGRSGGTTLIGQISITASVIRISDNGTTLFVVDGNSGRGWYCSMPSKPGQGNYGPLSEMSGSEWYGSPTIALLDTFFIFVNPNTTNWYTSPAQFSDETSTPFDSLYVASDTTSLSTIIAAAVVGQYIWLFGRYQTEFWYDSGASDFPFQRVQGVTVEAGCISPWTIATIPTTGVTPNGGIMWLGRDRSGYARVYMGQQTTAVPVSTFPVDGALQDMGDLSGAVASTYQQDGHVFYVLTVPGQSSSWAYDVSAGLWHERCALDAAGNEAQIRPYCYAEAYGKVWAGDYENGAIYEVSMSAGDDAGMPIKRQRSFPHLLTNGQRGIHRQLMLNMQCGGGQTVAIDWSDDRGATFAGAQRVTLGTTGNTWPSIWRLGLARDRVYRLTWTDPGITALMGVFLQVDQVRT</sequence>
<proteinExistence type="predicted"/>
<gene>
    <name evidence="1" type="ORF">HLH48_04040</name>
</gene>
<reference evidence="1 2" key="1">
    <citation type="submission" date="2020-04" db="EMBL/GenBank/DDBJ databases">
        <title>Description of novel Gluconacetobacter.</title>
        <authorList>
            <person name="Sombolestani A."/>
        </authorList>
    </citation>
    <scope>NUCLEOTIDE SEQUENCE [LARGE SCALE GENOMIC DNA]</scope>
    <source>
        <strain evidence="1 2">LMG 19747</strain>
    </source>
</reference>
<evidence type="ECO:0000313" key="2">
    <source>
        <dbReference type="Proteomes" id="UP000589085"/>
    </source>
</evidence>
<dbReference type="RefSeq" id="WP_182996212.1">
    <property type="nucleotide sequence ID" value="NZ_JABEQJ010000003.1"/>
</dbReference>